<keyword evidence="1" id="KW-0805">Transcription regulation</keyword>
<reference evidence="6" key="1">
    <citation type="submission" date="2016-10" db="EMBL/GenBank/DDBJ databases">
        <authorList>
            <person name="Varghese N."/>
            <person name="Submissions S."/>
        </authorList>
    </citation>
    <scope>NUCLEOTIDE SEQUENCE [LARGE SCALE GENOMIC DNA]</scope>
    <source>
        <strain evidence="6">CCM 7469</strain>
    </source>
</reference>
<dbReference type="GO" id="GO:0003700">
    <property type="term" value="F:DNA-binding transcription factor activity"/>
    <property type="evidence" value="ECO:0007669"/>
    <property type="project" value="InterPro"/>
</dbReference>
<evidence type="ECO:0000256" key="1">
    <source>
        <dbReference type="ARBA" id="ARBA00023015"/>
    </source>
</evidence>
<dbReference type="InterPro" id="IPR000551">
    <property type="entry name" value="MerR-type_HTH_dom"/>
</dbReference>
<dbReference type="PANTHER" id="PTHR30204:SF67">
    <property type="entry name" value="HTH-TYPE TRANSCRIPTIONAL REGULATOR MLRA-RELATED"/>
    <property type="match status" value="1"/>
</dbReference>
<proteinExistence type="predicted"/>
<evidence type="ECO:0000313" key="6">
    <source>
        <dbReference type="Proteomes" id="UP000199636"/>
    </source>
</evidence>
<organism evidence="5 6">
    <name type="scientific">Pseudomonas panipatensis</name>
    <dbReference type="NCBI Taxonomy" id="428992"/>
    <lineage>
        <taxon>Bacteria</taxon>
        <taxon>Pseudomonadati</taxon>
        <taxon>Pseudomonadota</taxon>
        <taxon>Gammaproteobacteria</taxon>
        <taxon>Pseudomonadales</taxon>
        <taxon>Pseudomonadaceae</taxon>
        <taxon>Pseudomonas</taxon>
    </lineage>
</organism>
<feature type="domain" description="HTH merR-type" evidence="4">
    <location>
        <begin position="17"/>
        <end position="86"/>
    </location>
</feature>
<dbReference type="RefSeq" id="WP_090263465.1">
    <property type="nucleotide sequence ID" value="NZ_FNDS01000006.1"/>
</dbReference>
<dbReference type="OrthoDB" id="9800334at2"/>
<dbReference type="Gene3D" id="3.40.50.280">
    <property type="entry name" value="Cobalamin-binding domain"/>
    <property type="match status" value="1"/>
</dbReference>
<dbReference type="EMBL" id="FNDS01000006">
    <property type="protein sequence ID" value="SDI14259.1"/>
    <property type="molecule type" value="Genomic_DNA"/>
</dbReference>
<dbReference type="InterPro" id="IPR047057">
    <property type="entry name" value="MerR_fam"/>
</dbReference>
<dbReference type="SMART" id="SM00422">
    <property type="entry name" value="HTH_MERR"/>
    <property type="match status" value="1"/>
</dbReference>
<evidence type="ECO:0000256" key="3">
    <source>
        <dbReference type="ARBA" id="ARBA00023163"/>
    </source>
</evidence>
<keyword evidence="2 5" id="KW-0238">DNA-binding</keyword>
<gene>
    <name evidence="5" type="ORF">SAMN05216272_10646</name>
</gene>
<dbReference type="GO" id="GO:0003677">
    <property type="term" value="F:DNA binding"/>
    <property type="evidence" value="ECO:0007669"/>
    <property type="project" value="UniProtKB-KW"/>
</dbReference>
<dbReference type="AlphaFoldDB" id="A0A1G8I5K9"/>
<dbReference type="Gene3D" id="1.10.1660.10">
    <property type="match status" value="1"/>
</dbReference>
<evidence type="ECO:0000259" key="4">
    <source>
        <dbReference type="PROSITE" id="PS50937"/>
    </source>
</evidence>
<dbReference type="SUPFAM" id="SSF46955">
    <property type="entry name" value="Putative DNA-binding domain"/>
    <property type="match status" value="1"/>
</dbReference>
<keyword evidence="6" id="KW-1185">Reference proteome</keyword>
<dbReference type="PROSITE" id="PS50937">
    <property type="entry name" value="HTH_MERR_2"/>
    <property type="match status" value="1"/>
</dbReference>
<dbReference type="Pfam" id="PF13411">
    <property type="entry name" value="MerR_1"/>
    <property type="match status" value="1"/>
</dbReference>
<accession>A0A1G8I5K9</accession>
<dbReference type="STRING" id="428992.SAMN05216272_10646"/>
<dbReference type="CDD" id="cd01104">
    <property type="entry name" value="HTH_MlrA-CarA"/>
    <property type="match status" value="1"/>
</dbReference>
<evidence type="ECO:0000313" key="5">
    <source>
        <dbReference type="EMBL" id="SDI14259.1"/>
    </source>
</evidence>
<name>A0A1G8I5K9_9PSED</name>
<sequence>MTELTDSAVPVASSEELLPIREVVRQTGVNPVTLRAWERRYGLIRPVRTDGGHRLYSRRDIDAIQRILVWTSRGVAVGKVGELLAQQQNSVNPASRAEDPDTRDHEQWREAFRQAVVRFDSAELERLYGQLFTLYPASVVFDGVLLPLWRTLLQRNEFGASSQWLFLDSFLRARLLLRLQMGRSGNRERILLAALPGVCRELELLCVGLQLAGDGMAVEVLAPGQPLEELPLVCEAARPAALVLFAPAPLSPEQVRRLVRLQLGLGCPLALAGEAAEVGAEGLSATPIACLGSSGQLMQWRLRKFIDGHLDT</sequence>
<keyword evidence="3" id="KW-0804">Transcription</keyword>
<dbReference type="PANTHER" id="PTHR30204">
    <property type="entry name" value="REDOX-CYCLING DRUG-SENSING TRANSCRIPTIONAL ACTIVATOR SOXR"/>
    <property type="match status" value="1"/>
</dbReference>
<dbReference type="InterPro" id="IPR009061">
    <property type="entry name" value="DNA-bd_dom_put_sf"/>
</dbReference>
<protein>
    <submittedName>
        <fullName evidence="5">DNA-binding transcriptional regulator, MerR family</fullName>
    </submittedName>
</protein>
<evidence type="ECO:0000256" key="2">
    <source>
        <dbReference type="ARBA" id="ARBA00023125"/>
    </source>
</evidence>
<dbReference type="Proteomes" id="UP000199636">
    <property type="component" value="Unassembled WGS sequence"/>
</dbReference>